<dbReference type="SUPFAM" id="SSF54719">
    <property type="entry name" value="Fe,Mn superoxide dismutase (SOD), C-terminal domain"/>
    <property type="match status" value="1"/>
</dbReference>
<dbReference type="InterPro" id="IPR036314">
    <property type="entry name" value="SOD_C_sf"/>
</dbReference>
<dbReference type="InterPro" id="IPR019832">
    <property type="entry name" value="Mn/Fe_SOD_C"/>
</dbReference>
<dbReference type="Proteomes" id="UP000789572">
    <property type="component" value="Unassembled WGS sequence"/>
</dbReference>
<evidence type="ECO:0000313" key="3">
    <source>
        <dbReference type="EMBL" id="CAG8584227.1"/>
    </source>
</evidence>
<dbReference type="InterPro" id="IPR036324">
    <property type="entry name" value="Mn/Fe_SOD_N_sf"/>
</dbReference>
<sequence length="240" mass="27388">MFRLSIRGLFTHTTRQIHTPLPVAFEPQKGLGKLFSPTSLTNFYENHIRLIEKLNTLVAGTEYEDDTLRGLIQKTARLPEKAQLFNYASQIWNNDFFLQSLSDSSSLQRDAVLTDRLKKEFGSQENFDTQFINSALAIFGSGWTWLAETEYQVLRVVNTYNAGTVLDTTRTQENDVNTSIPNPSAGMQLQSTKLNPLLSVCVWEHAYLHDHGIDGRENYLRAFLQHVNWGVVEKRMGIFA</sequence>
<dbReference type="SUPFAM" id="SSF46609">
    <property type="entry name" value="Fe,Mn superoxide dismutase (SOD), N-terminal domain"/>
    <property type="match status" value="1"/>
</dbReference>
<dbReference type="EMBL" id="CAJVPJ010001273">
    <property type="protein sequence ID" value="CAG8584227.1"/>
    <property type="molecule type" value="Genomic_DNA"/>
</dbReference>
<evidence type="ECO:0000313" key="4">
    <source>
        <dbReference type="Proteomes" id="UP000789572"/>
    </source>
</evidence>
<feature type="domain" description="Manganese/iron superoxide dismutase C-terminal" evidence="2">
    <location>
        <begin position="112"/>
        <end position="235"/>
    </location>
</feature>
<dbReference type="OrthoDB" id="275227at2759"/>
<dbReference type="AlphaFoldDB" id="A0A9N9BYH0"/>
<dbReference type="GO" id="GO:0005737">
    <property type="term" value="C:cytoplasm"/>
    <property type="evidence" value="ECO:0007669"/>
    <property type="project" value="TreeGrafter"/>
</dbReference>
<protein>
    <submittedName>
        <fullName evidence="3">6078_t:CDS:1</fullName>
    </submittedName>
</protein>
<keyword evidence="4" id="KW-1185">Reference proteome</keyword>
<dbReference type="Pfam" id="PF02777">
    <property type="entry name" value="Sod_Fe_C"/>
    <property type="match status" value="1"/>
</dbReference>
<dbReference type="GO" id="GO:0046872">
    <property type="term" value="F:metal ion binding"/>
    <property type="evidence" value="ECO:0007669"/>
    <property type="project" value="InterPro"/>
</dbReference>
<name>A0A9N9BYH0_9GLOM</name>
<dbReference type="GO" id="GO:0004784">
    <property type="term" value="F:superoxide dismutase activity"/>
    <property type="evidence" value="ECO:0007669"/>
    <property type="project" value="InterPro"/>
</dbReference>
<reference evidence="3" key="1">
    <citation type="submission" date="2021-06" db="EMBL/GenBank/DDBJ databases">
        <authorList>
            <person name="Kallberg Y."/>
            <person name="Tangrot J."/>
            <person name="Rosling A."/>
        </authorList>
    </citation>
    <scope>NUCLEOTIDE SEQUENCE</scope>
    <source>
        <strain evidence="3">IA702</strain>
    </source>
</reference>
<gene>
    <name evidence="3" type="ORF">POCULU_LOCUS6645</name>
</gene>
<comment type="caution">
    <text evidence="3">The sequence shown here is derived from an EMBL/GenBank/DDBJ whole genome shotgun (WGS) entry which is preliminary data.</text>
</comment>
<organism evidence="3 4">
    <name type="scientific">Paraglomus occultum</name>
    <dbReference type="NCBI Taxonomy" id="144539"/>
    <lineage>
        <taxon>Eukaryota</taxon>
        <taxon>Fungi</taxon>
        <taxon>Fungi incertae sedis</taxon>
        <taxon>Mucoromycota</taxon>
        <taxon>Glomeromycotina</taxon>
        <taxon>Glomeromycetes</taxon>
        <taxon>Paraglomerales</taxon>
        <taxon>Paraglomeraceae</taxon>
        <taxon>Paraglomus</taxon>
    </lineage>
</organism>
<dbReference type="Gene3D" id="3.55.40.20">
    <property type="entry name" value="Iron/manganese superoxide dismutase, C-terminal domain"/>
    <property type="match status" value="1"/>
</dbReference>
<dbReference type="PANTHER" id="PTHR43595">
    <property type="entry name" value="37S RIBOSOMAL PROTEIN S26, MITOCHONDRIAL"/>
    <property type="match status" value="1"/>
</dbReference>
<evidence type="ECO:0000259" key="2">
    <source>
        <dbReference type="Pfam" id="PF02777"/>
    </source>
</evidence>
<proteinExistence type="predicted"/>
<dbReference type="PANTHER" id="PTHR43595:SF2">
    <property type="entry name" value="SMALL RIBOSOMAL SUBUNIT PROTEIN MS42"/>
    <property type="match status" value="1"/>
</dbReference>
<accession>A0A9N9BYH0</accession>
<evidence type="ECO:0000256" key="1">
    <source>
        <dbReference type="ARBA" id="ARBA00037226"/>
    </source>
</evidence>
<comment type="function">
    <text evidence="1">Component of the mitochondrial ribosome (mitoribosome), a dedicated translation machinery responsible for the synthesis of mitochondrial genome-encoded proteins, including at least some of the essential transmembrane subunits of the mitochondrial respiratory chain. The mitoribosomes are attached to the mitochondrial inner membrane and translation products are cotranslationally integrated into the membrane.</text>
</comment>
<dbReference type="Gene3D" id="1.10.287.990">
    <property type="entry name" value="Fe,Mn superoxide dismutase (SOD) domain"/>
    <property type="match status" value="1"/>
</dbReference>